<proteinExistence type="predicted"/>
<sequence length="195" mass="22852">MINTPQFLNSHTWILDNLRLFDRQAYIDALLVQYPTIPEEFRIWTLEWPARLAVAYEPSLFGRVYVTDFMELESSAVIPHERQPKPEDYDYPEPVYLDPQGDREFTERGPYGDVEEPVDSEGYLNVPYADWMCYLEHQWALSVGNIQNVGELHPYRDKAIPEPVKTVFDHSGVVNLLHFHGAHDWNTRNTCIRVK</sequence>
<protein>
    <submittedName>
        <fullName evidence="1">Uncharacterized protein</fullName>
    </submittedName>
</protein>
<organism evidence="1 2">
    <name type="scientific">Psilocybe cyanescens</name>
    <dbReference type="NCBI Taxonomy" id="93625"/>
    <lineage>
        <taxon>Eukaryota</taxon>
        <taxon>Fungi</taxon>
        <taxon>Dikarya</taxon>
        <taxon>Basidiomycota</taxon>
        <taxon>Agaricomycotina</taxon>
        <taxon>Agaricomycetes</taxon>
        <taxon>Agaricomycetidae</taxon>
        <taxon>Agaricales</taxon>
        <taxon>Agaricineae</taxon>
        <taxon>Strophariaceae</taxon>
        <taxon>Psilocybe</taxon>
    </lineage>
</organism>
<dbReference type="EMBL" id="NHYD01001200">
    <property type="protein sequence ID" value="PPQ91965.1"/>
    <property type="molecule type" value="Genomic_DNA"/>
</dbReference>
<accession>A0A409XMD7</accession>
<dbReference type="Proteomes" id="UP000283269">
    <property type="component" value="Unassembled WGS sequence"/>
</dbReference>
<comment type="caution">
    <text evidence="1">The sequence shown here is derived from an EMBL/GenBank/DDBJ whole genome shotgun (WGS) entry which is preliminary data.</text>
</comment>
<gene>
    <name evidence="1" type="ORF">CVT25_004439</name>
</gene>
<name>A0A409XMD7_PSICY</name>
<evidence type="ECO:0000313" key="2">
    <source>
        <dbReference type="Proteomes" id="UP000283269"/>
    </source>
</evidence>
<reference evidence="1 2" key="1">
    <citation type="journal article" date="2018" name="Evol. Lett.">
        <title>Horizontal gene cluster transfer increased hallucinogenic mushroom diversity.</title>
        <authorList>
            <person name="Reynolds H.T."/>
            <person name="Vijayakumar V."/>
            <person name="Gluck-Thaler E."/>
            <person name="Korotkin H.B."/>
            <person name="Matheny P.B."/>
            <person name="Slot J.C."/>
        </authorList>
    </citation>
    <scope>NUCLEOTIDE SEQUENCE [LARGE SCALE GENOMIC DNA]</scope>
    <source>
        <strain evidence="1 2">2631</strain>
    </source>
</reference>
<evidence type="ECO:0000313" key="1">
    <source>
        <dbReference type="EMBL" id="PPQ91965.1"/>
    </source>
</evidence>
<dbReference type="AlphaFoldDB" id="A0A409XMD7"/>
<dbReference type="InParanoid" id="A0A409XMD7"/>
<keyword evidence="2" id="KW-1185">Reference proteome</keyword>